<organism evidence="1 2">
    <name type="scientific">Synechococcus phage ACG-2014h</name>
    <dbReference type="NCBI Taxonomy" id="1340810"/>
    <lineage>
        <taxon>Viruses</taxon>
        <taxon>Duplodnaviria</taxon>
        <taxon>Heunggongvirae</taxon>
        <taxon>Uroviricota</taxon>
        <taxon>Caudoviricetes</taxon>
        <taxon>Pantevenvirales</taxon>
        <taxon>Kyanoviridae</taxon>
        <taxon>Sedonavirus</taxon>
        <taxon>Sedonavirus tusconh</taxon>
    </lineage>
</organism>
<dbReference type="RefSeq" id="YP_009008188.1">
    <property type="nucleotide sequence ID" value="NC_023587.1"/>
</dbReference>
<keyword evidence="2" id="KW-1185">Reference proteome</keyword>
<dbReference type="EMBL" id="KF156338">
    <property type="protein sequence ID" value="AHB80468.1"/>
    <property type="molecule type" value="Genomic_DNA"/>
</dbReference>
<dbReference type="GeneID" id="18504630"/>
<gene>
    <name evidence="1" type="ORF">S-MbCM7_054</name>
</gene>
<evidence type="ECO:0000313" key="1">
    <source>
        <dbReference type="EMBL" id="AHB80468.1"/>
    </source>
</evidence>
<dbReference type="KEGG" id="vg:18504630"/>
<evidence type="ECO:0000313" key="2">
    <source>
        <dbReference type="Proteomes" id="UP000018808"/>
    </source>
</evidence>
<dbReference type="Proteomes" id="UP000018808">
    <property type="component" value="Segment"/>
</dbReference>
<name>V5US52_9CAUD</name>
<accession>V5US52</accession>
<sequence length="54" mass="6147">MSSNPSTNNSPSDREIARLMLEWVKAENANDSERARKLQLEINLIRQSCPDCTI</sequence>
<protein>
    <submittedName>
        <fullName evidence="1">Uncharacterized protein</fullName>
    </submittedName>
</protein>
<proteinExistence type="predicted"/>
<reference evidence="1 2" key="1">
    <citation type="journal article" date="2014" name="Nature">
        <title>Viral tagging reveals discrete populations in Synechococcus viral genome sequence space.</title>
        <authorList>
            <person name="Deng L."/>
            <person name="Ignacio Espinoza J.C."/>
            <person name="Gregory A.C."/>
            <person name="Poulos B.T."/>
            <person name="Weitz J.S."/>
            <person name="Hugenholtz P."/>
            <person name="Sullivan M.B."/>
        </authorList>
    </citation>
    <scope>NUCLEOTIDE SEQUENCE [LARGE SCALE GENOMIC DNA]</scope>
</reference>